<dbReference type="Pfam" id="PF00501">
    <property type="entry name" value="AMP-binding"/>
    <property type="match status" value="1"/>
</dbReference>
<dbReference type="PROSITE" id="PS00455">
    <property type="entry name" value="AMP_BINDING"/>
    <property type="match status" value="1"/>
</dbReference>
<dbReference type="InterPro" id="IPR010192">
    <property type="entry name" value="MenE"/>
</dbReference>
<keyword evidence="5" id="KW-0067">ATP-binding</keyword>
<dbReference type="Proteomes" id="UP001139488">
    <property type="component" value="Unassembled WGS sequence"/>
</dbReference>
<dbReference type="NCBIfam" id="TIGR01923">
    <property type="entry name" value="menE"/>
    <property type="match status" value="1"/>
</dbReference>
<comment type="similarity">
    <text evidence="1">Belongs to the ATP-dependent AMP-binding enzyme family.</text>
</comment>
<dbReference type="GO" id="GO:0009234">
    <property type="term" value="P:menaquinone biosynthetic process"/>
    <property type="evidence" value="ECO:0007669"/>
    <property type="project" value="UniProtKB-KW"/>
</dbReference>
<dbReference type="PANTHER" id="PTHR43201:SF5">
    <property type="entry name" value="MEDIUM-CHAIN ACYL-COA LIGASE ACSF2, MITOCHONDRIAL"/>
    <property type="match status" value="1"/>
</dbReference>
<protein>
    <submittedName>
        <fullName evidence="7">O-succinylbenzoate--CoA ligase</fullName>
        <ecNumber evidence="7">6.2.1.26</ecNumber>
    </submittedName>
</protein>
<evidence type="ECO:0000256" key="2">
    <source>
        <dbReference type="ARBA" id="ARBA00022428"/>
    </source>
</evidence>
<dbReference type="InterPro" id="IPR000873">
    <property type="entry name" value="AMP-dep_synth/lig_dom"/>
</dbReference>
<dbReference type="EC" id="6.2.1.26" evidence="7"/>
<evidence type="ECO:0000256" key="4">
    <source>
        <dbReference type="ARBA" id="ARBA00022741"/>
    </source>
</evidence>
<reference evidence="7" key="1">
    <citation type="submission" date="2021-11" db="EMBL/GenBank/DDBJ databases">
        <title>Vibrio ZSDE26 sp. nov. and Vibrio ZSDZ34 sp. nov., isolated from coastal seawater in Qingdao.</title>
        <authorList>
            <person name="Zhang P."/>
        </authorList>
    </citation>
    <scope>NUCLEOTIDE SEQUENCE</scope>
    <source>
        <strain evidence="7">ZSDZ34</strain>
    </source>
</reference>
<dbReference type="EMBL" id="JAJNNZ010000001">
    <property type="protein sequence ID" value="MCJ2375595.1"/>
    <property type="molecule type" value="Genomic_DNA"/>
</dbReference>
<dbReference type="NCBIfam" id="NF006539">
    <property type="entry name" value="PRK09029.1"/>
    <property type="match status" value="1"/>
</dbReference>
<gene>
    <name evidence="7" type="primary">menE</name>
    <name evidence="7" type="ORF">LNL84_01985</name>
</gene>
<organism evidence="7 8">
    <name type="scientific">Vibrio gelatinilyticus</name>
    <dbReference type="NCBI Taxonomy" id="2893468"/>
    <lineage>
        <taxon>Bacteria</taxon>
        <taxon>Pseudomonadati</taxon>
        <taxon>Pseudomonadota</taxon>
        <taxon>Gammaproteobacteria</taxon>
        <taxon>Vibrionales</taxon>
        <taxon>Vibrionaceae</taxon>
        <taxon>Vibrio</taxon>
    </lineage>
</organism>
<proteinExistence type="inferred from homology"/>
<dbReference type="GO" id="GO:0031956">
    <property type="term" value="F:medium-chain fatty acid-CoA ligase activity"/>
    <property type="evidence" value="ECO:0007669"/>
    <property type="project" value="TreeGrafter"/>
</dbReference>
<evidence type="ECO:0000256" key="1">
    <source>
        <dbReference type="ARBA" id="ARBA00006432"/>
    </source>
</evidence>
<dbReference type="GO" id="GO:0005524">
    <property type="term" value="F:ATP binding"/>
    <property type="evidence" value="ECO:0007669"/>
    <property type="project" value="UniProtKB-KW"/>
</dbReference>
<feature type="domain" description="AMP-dependent synthetase/ligase" evidence="6">
    <location>
        <begin position="5"/>
        <end position="313"/>
    </location>
</feature>
<dbReference type="Gene3D" id="3.40.50.980">
    <property type="match status" value="1"/>
</dbReference>
<dbReference type="SUPFAM" id="SSF56801">
    <property type="entry name" value="Acetyl-CoA synthetase-like"/>
    <property type="match status" value="1"/>
</dbReference>
<dbReference type="InterPro" id="IPR045851">
    <property type="entry name" value="AMP-bd_C_sf"/>
</dbReference>
<evidence type="ECO:0000313" key="7">
    <source>
        <dbReference type="EMBL" id="MCJ2375595.1"/>
    </source>
</evidence>
<dbReference type="CDD" id="cd17630">
    <property type="entry name" value="OSB_MenE-like"/>
    <property type="match status" value="1"/>
</dbReference>
<keyword evidence="8" id="KW-1185">Reference proteome</keyword>
<dbReference type="Gene3D" id="3.40.50.12780">
    <property type="entry name" value="N-terminal domain of ligase-like"/>
    <property type="match status" value="1"/>
</dbReference>
<keyword evidence="4" id="KW-0547">Nucleotide-binding</keyword>
<evidence type="ECO:0000259" key="6">
    <source>
        <dbReference type="Pfam" id="PF00501"/>
    </source>
</evidence>
<dbReference type="AlphaFoldDB" id="A0A9X2AUR2"/>
<comment type="caution">
    <text evidence="7">The sequence shown here is derived from an EMBL/GenBank/DDBJ whole genome shotgun (WGS) entry which is preliminary data.</text>
</comment>
<dbReference type="GO" id="GO:0006631">
    <property type="term" value="P:fatty acid metabolic process"/>
    <property type="evidence" value="ECO:0007669"/>
    <property type="project" value="TreeGrafter"/>
</dbReference>
<dbReference type="PANTHER" id="PTHR43201">
    <property type="entry name" value="ACYL-COA SYNTHETASE"/>
    <property type="match status" value="1"/>
</dbReference>
<dbReference type="Gene3D" id="3.30.300.30">
    <property type="match status" value="1"/>
</dbReference>
<sequence>MSRASKTALICGARKWSWEQIDTAVEQYCQHLINHGVASKQIVVLVGKNQLELVFAYLACLQLNVTPALIPPQSAPLLQKKIDTLYAPNEQVCIWDMNDDLDTDAYQPHWQWVNGDIELGTKKNACLFQSTNPASIIFTSGSSGHPKAVLHLARQHMSSAKGLMHHFSYDTNDVWLLSLPMFHVSGLAIIWRWLAVGAVLKVGCGHLDSDIQGVSHASLVATQLQRILDSTVPLQLKRVLLGGSHIPQALTHEARAHSIDIWLGYGLTEAASTVTAKSIGAAESAGTVLPYRNVKIEQGRIHIAGETLAEGYFHQGKLQSLTNEQGWFDTNDLGQWIEPTLKVRELKVIGRADNLFISGGENIHCEEIEAALLQHEDIQQVTVVPVNCSEFGARPVAVIRAETLPCHDSIHRCLREVLERFKWPIAYYLMPENMASTGIKTSRNDIKIWLKHYQSEHVVIS</sequence>
<evidence type="ECO:0000256" key="5">
    <source>
        <dbReference type="ARBA" id="ARBA00022840"/>
    </source>
</evidence>
<evidence type="ECO:0000313" key="8">
    <source>
        <dbReference type="Proteomes" id="UP001139488"/>
    </source>
</evidence>
<keyword evidence="2" id="KW-0474">Menaquinone biosynthesis</keyword>
<keyword evidence="3 7" id="KW-0436">Ligase</keyword>
<evidence type="ECO:0000256" key="3">
    <source>
        <dbReference type="ARBA" id="ARBA00022598"/>
    </source>
</evidence>
<name>A0A9X2AUR2_9VIBR</name>
<dbReference type="InterPro" id="IPR042099">
    <property type="entry name" value="ANL_N_sf"/>
</dbReference>
<dbReference type="InterPro" id="IPR020845">
    <property type="entry name" value="AMP-binding_CS"/>
</dbReference>
<accession>A0A9X2AUR2</accession>
<dbReference type="GO" id="GO:0008756">
    <property type="term" value="F:o-succinylbenzoate-CoA ligase activity"/>
    <property type="evidence" value="ECO:0007669"/>
    <property type="project" value="UniProtKB-EC"/>
</dbReference>